<dbReference type="InterPro" id="IPR035980">
    <property type="entry name" value="Ribosomal_bS6_sf"/>
</dbReference>
<evidence type="ECO:0000256" key="6">
    <source>
        <dbReference type="ARBA" id="ARBA00035104"/>
    </source>
</evidence>
<dbReference type="EMBL" id="DVNI01000134">
    <property type="protein sequence ID" value="HIU64970.1"/>
    <property type="molecule type" value="Genomic_DNA"/>
</dbReference>
<comment type="caution">
    <text evidence="9">The sequence shown here is derived from an EMBL/GenBank/DDBJ whole genome shotgun (WGS) entry which is preliminary data.</text>
</comment>
<dbReference type="PROSITE" id="PS01048">
    <property type="entry name" value="RIBOSOMAL_S6"/>
    <property type="match status" value="1"/>
</dbReference>
<evidence type="ECO:0000256" key="3">
    <source>
        <dbReference type="ARBA" id="ARBA00022884"/>
    </source>
</evidence>
<dbReference type="InterPro" id="IPR020814">
    <property type="entry name" value="Ribosomal_S6_plastid/chlpt"/>
</dbReference>
<dbReference type="Gene3D" id="3.30.70.60">
    <property type="match status" value="1"/>
</dbReference>
<name>A0A9D1SM43_9FIRM</name>
<keyword evidence="3 8" id="KW-0694">RNA-binding</keyword>
<protein>
    <recommendedName>
        <fullName evidence="7 8">Small ribosomal subunit protein bS6</fullName>
    </recommendedName>
</protein>
<evidence type="ECO:0000256" key="7">
    <source>
        <dbReference type="ARBA" id="ARBA00035294"/>
    </source>
</evidence>
<keyword evidence="4 8" id="KW-0689">Ribosomal protein</keyword>
<dbReference type="InterPro" id="IPR000529">
    <property type="entry name" value="Ribosomal_bS6"/>
</dbReference>
<keyword evidence="2 8" id="KW-0699">rRNA-binding</keyword>
<dbReference type="GO" id="GO:0005737">
    <property type="term" value="C:cytoplasm"/>
    <property type="evidence" value="ECO:0007669"/>
    <property type="project" value="UniProtKB-ARBA"/>
</dbReference>
<dbReference type="PANTHER" id="PTHR21011:SF1">
    <property type="entry name" value="SMALL RIBOSOMAL SUBUNIT PROTEIN BS6M"/>
    <property type="match status" value="1"/>
</dbReference>
<dbReference type="PANTHER" id="PTHR21011">
    <property type="entry name" value="MITOCHONDRIAL 28S RIBOSOMAL PROTEIN S6"/>
    <property type="match status" value="1"/>
</dbReference>
<evidence type="ECO:0000313" key="10">
    <source>
        <dbReference type="Proteomes" id="UP000824099"/>
    </source>
</evidence>
<dbReference type="GO" id="GO:0006412">
    <property type="term" value="P:translation"/>
    <property type="evidence" value="ECO:0007669"/>
    <property type="project" value="UniProtKB-UniRule"/>
</dbReference>
<reference evidence="9" key="2">
    <citation type="journal article" date="2021" name="PeerJ">
        <title>Extensive microbial diversity within the chicken gut microbiome revealed by metagenomics and culture.</title>
        <authorList>
            <person name="Gilroy R."/>
            <person name="Ravi A."/>
            <person name="Getino M."/>
            <person name="Pursley I."/>
            <person name="Horton D.L."/>
            <person name="Alikhan N.F."/>
            <person name="Baker D."/>
            <person name="Gharbi K."/>
            <person name="Hall N."/>
            <person name="Watson M."/>
            <person name="Adriaenssens E.M."/>
            <person name="Foster-Nyarko E."/>
            <person name="Jarju S."/>
            <person name="Secka A."/>
            <person name="Antonio M."/>
            <person name="Oren A."/>
            <person name="Chaudhuri R.R."/>
            <person name="La Ragione R."/>
            <person name="Hildebrand F."/>
            <person name="Pallen M.J."/>
        </authorList>
    </citation>
    <scope>NUCLEOTIDE SEQUENCE</scope>
    <source>
        <strain evidence="9">CHK160-1198</strain>
    </source>
</reference>
<dbReference type="InterPro" id="IPR020815">
    <property type="entry name" value="Ribosomal_bS6_CS"/>
</dbReference>
<keyword evidence="5 8" id="KW-0687">Ribonucleoprotein</keyword>
<dbReference type="GO" id="GO:0003735">
    <property type="term" value="F:structural constituent of ribosome"/>
    <property type="evidence" value="ECO:0007669"/>
    <property type="project" value="InterPro"/>
</dbReference>
<dbReference type="NCBIfam" id="TIGR00166">
    <property type="entry name" value="S6"/>
    <property type="match status" value="1"/>
</dbReference>
<comment type="function">
    <text evidence="6 8">Binds together with bS18 to 16S ribosomal RNA.</text>
</comment>
<organism evidence="9 10">
    <name type="scientific">Candidatus Avacidaminococcus intestinavium</name>
    <dbReference type="NCBI Taxonomy" id="2840684"/>
    <lineage>
        <taxon>Bacteria</taxon>
        <taxon>Bacillati</taxon>
        <taxon>Bacillota</taxon>
        <taxon>Negativicutes</taxon>
        <taxon>Acidaminococcales</taxon>
        <taxon>Acidaminococcaceae</taxon>
        <taxon>Acidaminococcaceae incertae sedis</taxon>
        <taxon>Candidatus Avacidaminococcus</taxon>
    </lineage>
</organism>
<gene>
    <name evidence="8" type="primary">rpsF</name>
    <name evidence="9" type="ORF">IAB06_08070</name>
</gene>
<reference evidence="9" key="1">
    <citation type="submission" date="2020-10" db="EMBL/GenBank/DDBJ databases">
        <authorList>
            <person name="Gilroy R."/>
        </authorList>
    </citation>
    <scope>NUCLEOTIDE SEQUENCE</scope>
    <source>
        <strain evidence="9">CHK160-1198</strain>
    </source>
</reference>
<evidence type="ECO:0000256" key="1">
    <source>
        <dbReference type="ARBA" id="ARBA00009512"/>
    </source>
</evidence>
<evidence type="ECO:0000256" key="8">
    <source>
        <dbReference type="HAMAP-Rule" id="MF_00360"/>
    </source>
</evidence>
<dbReference type="CDD" id="cd00473">
    <property type="entry name" value="bS6"/>
    <property type="match status" value="1"/>
</dbReference>
<dbReference type="Proteomes" id="UP000824099">
    <property type="component" value="Unassembled WGS sequence"/>
</dbReference>
<dbReference type="HAMAP" id="MF_00360">
    <property type="entry name" value="Ribosomal_bS6"/>
    <property type="match status" value="1"/>
</dbReference>
<dbReference type="Pfam" id="PF01250">
    <property type="entry name" value="Ribosomal_S6"/>
    <property type="match status" value="1"/>
</dbReference>
<sequence length="94" mass="10918">MNRYEVMYIVKPVEEEAFEAVVTKFDSLISTNGGTVEKTDRWGKKRLAYEIKDFVDGIYVLVTFSADAKVVKELDRVMKITDEILRHMIIRKGE</sequence>
<dbReference type="GO" id="GO:0005840">
    <property type="term" value="C:ribosome"/>
    <property type="evidence" value="ECO:0007669"/>
    <property type="project" value="UniProtKB-KW"/>
</dbReference>
<dbReference type="FunFam" id="3.30.70.60:FF:000002">
    <property type="entry name" value="30S ribosomal protein S6"/>
    <property type="match status" value="1"/>
</dbReference>
<accession>A0A9D1SM43</accession>
<dbReference type="InterPro" id="IPR014717">
    <property type="entry name" value="Transl_elong_EF1B/ribsomal_bS6"/>
</dbReference>
<dbReference type="AlphaFoldDB" id="A0A9D1SM43"/>
<evidence type="ECO:0000256" key="5">
    <source>
        <dbReference type="ARBA" id="ARBA00023274"/>
    </source>
</evidence>
<dbReference type="GO" id="GO:1990904">
    <property type="term" value="C:ribonucleoprotein complex"/>
    <property type="evidence" value="ECO:0007669"/>
    <property type="project" value="UniProtKB-KW"/>
</dbReference>
<evidence type="ECO:0000256" key="2">
    <source>
        <dbReference type="ARBA" id="ARBA00022730"/>
    </source>
</evidence>
<dbReference type="SUPFAM" id="SSF54995">
    <property type="entry name" value="Ribosomal protein S6"/>
    <property type="match status" value="1"/>
</dbReference>
<evidence type="ECO:0000256" key="4">
    <source>
        <dbReference type="ARBA" id="ARBA00022980"/>
    </source>
</evidence>
<comment type="similarity">
    <text evidence="1 8">Belongs to the bacterial ribosomal protein bS6 family.</text>
</comment>
<proteinExistence type="inferred from homology"/>
<dbReference type="GO" id="GO:0070181">
    <property type="term" value="F:small ribosomal subunit rRNA binding"/>
    <property type="evidence" value="ECO:0007669"/>
    <property type="project" value="TreeGrafter"/>
</dbReference>
<evidence type="ECO:0000313" key="9">
    <source>
        <dbReference type="EMBL" id="HIU64970.1"/>
    </source>
</evidence>